<dbReference type="Proteomes" id="UP000023152">
    <property type="component" value="Unassembled WGS sequence"/>
</dbReference>
<dbReference type="AlphaFoldDB" id="X6LB20"/>
<comment type="similarity">
    <text evidence="1">Belongs to the bacterial ribosomal protein bL19 family.</text>
</comment>
<dbReference type="Pfam" id="PF01245">
    <property type="entry name" value="Ribosomal_L19"/>
    <property type="match status" value="1"/>
</dbReference>
<protein>
    <recommendedName>
        <fullName evidence="4">50S ribosomal protein L19, chloroplastic</fullName>
    </recommendedName>
</protein>
<evidence type="ECO:0000256" key="1">
    <source>
        <dbReference type="ARBA" id="ARBA00005781"/>
    </source>
</evidence>
<accession>X6LB20</accession>
<organism evidence="5 6">
    <name type="scientific">Reticulomyxa filosa</name>
    <dbReference type="NCBI Taxonomy" id="46433"/>
    <lineage>
        <taxon>Eukaryota</taxon>
        <taxon>Sar</taxon>
        <taxon>Rhizaria</taxon>
        <taxon>Retaria</taxon>
        <taxon>Foraminifera</taxon>
        <taxon>Monothalamids</taxon>
        <taxon>Reticulomyxidae</taxon>
        <taxon>Reticulomyxa</taxon>
    </lineage>
</organism>
<feature type="non-terminal residue" evidence="5">
    <location>
        <position position="119"/>
    </location>
</feature>
<dbReference type="InterPro" id="IPR038657">
    <property type="entry name" value="Ribosomal_bL19_sf"/>
</dbReference>
<keyword evidence="3" id="KW-0687">Ribonucleoprotein</keyword>
<evidence type="ECO:0000313" key="6">
    <source>
        <dbReference type="Proteomes" id="UP000023152"/>
    </source>
</evidence>
<evidence type="ECO:0000256" key="4">
    <source>
        <dbReference type="ARBA" id="ARBA00035376"/>
    </source>
</evidence>
<gene>
    <name evidence="5" type="ORF">RFI_39632</name>
</gene>
<evidence type="ECO:0000256" key="3">
    <source>
        <dbReference type="ARBA" id="ARBA00023274"/>
    </source>
</evidence>
<dbReference type="InterPro" id="IPR008991">
    <property type="entry name" value="Translation_prot_SH3-like_sf"/>
</dbReference>
<sequence length="119" mass="14102">MEDNRLNNSKELLNGNYYQQPSHKHLMNLLNVHERSRFFNPKVNYKLRAGDVIEIEMLTNLQKKKTQLIQALCVAVNKRNTHSANFVIRSTEKDGLVIMRQYPLYSPWITSLKVIRRFE</sequence>
<dbReference type="Gene3D" id="2.30.30.790">
    <property type="match status" value="1"/>
</dbReference>
<dbReference type="GO" id="GO:0006412">
    <property type="term" value="P:translation"/>
    <property type="evidence" value="ECO:0007669"/>
    <property type="project" value="InterPro"/>
</dbReference>
<dbReference type="InterPro" id="IPR001857">
    <property type="entry name" value="Ribosomal_bL19"/>
</dbReference>
<reference evidence="5 6" key="1">
    <citation type="journal article" date="2013" name="Curr. Biol.">
        <title>The Genome of the Foraminiferan Reticulomyxa filosa.</title>
        <authorList>
            <person name="Glockner G."/>
            <person name="Hulsmann N."/>
            <person name="Schleicher M."/>
            <person name="Noegel A.A."/>
            <person name="Eichinger L."/>
            <person name="Gallinger C."/>
            <person name="Pawlowski J."/>
            <person name="Sierra R."/>
            <person name="Euteneuer U."/>
            <person name="Pillet L."/>
            <person name="Moustafa A."/>
            <person name="Platzer M."/>
            <person name="Groth M."/>
            <person name="Szafranski K."/>
            <person name="Schliwa M."/>
        </authorList>
    </citation>
    <scope>NUCLEOTIDE SEQUENCE [LARGE SCALE GENOMIC DNA]</scope>
</reference>
<comment type="caution">
    <text evidence="5">The sequence shown here is derived from an EMBL/GenBank/DDBJ whole genome shotgun (WGS) entry which is preliminary data.</text>
</comment>
<dbReference type="GO" id="GO:0005840">
    <property type="term" value="C:ribosome"/>
    <property type="evidence" value="ECO:0007669"/>
    <property type="project" value="UniProtKB-KW"/>
</dbReference>
<dbReference type="GO" id="GO:0003735">
    <property type="term" value="F:structural constituent of ribosome"/>
    <property type="evidence" value="ECO:0007669"/>
    <property type="project" value="InterPro"/>
</dbReference>
<name>X6LB20_RETFI</name>
<keyword evidence="6" id="KW-1185">Reference proteome</keyword>
<dbReference type="SUPFAM" id="SSF50104">
    <property type="entry name" value="Translation proteins SH3-like domain"/>
    <property type="match status" value="1"/>
</dbReference>
<dbReference type="EMBL" id="ASPP01048302">
    <property type="protein sequence ID" value="ETN97894.1"/>
    <property type="molecule type" value="Genomic_DNA"/>
</dbReference>
<evidence type="ECO:0000313" key="5">
    <source>
        <dbReference type="EMBL" id="ETN97894.1"/>
    </source>
</evidence>
<evidence type="ECO:0000256" key="2">
    <source>
        <dbReference type="ARBA" id="ARBA00022980"/>
    </source>
</evidence>
<dbReference type="GO" id="GO:1990904">
    <property type="term" value="C:ribonucleoprotein complex"/>
    <property type="evidence" value="ECO:0007669"/>
    <property type="project" value="UniProtKB-KW"/>
</dbReference>
<keyword evidence="2 5" id="KW-0689">Ribosomal protein</keyword>
<proteinExistence type="inferred from homology"/>